<accession>A0A154PK48</accession>
<name>A0A154PK48_DUFNO</name>
<organism evidence="1 2">
    <name type="scientific">Dufourea novaeangliae</name>
    <name type="common">Sweat bee</name>
    <dbReference type="NCBI Taxonomy" id="178035"/>
    <lineage>
        <taxon>Eukaryota</taxon>
        <taxon>Metazoa</taxon>
        <taxon>Ecdysozoa</taxon>
        <taxon>Arthropoda</taxon>
        <taxon>Hexapoda</taxon>
        <taxon>Insecta</taxon>
        <taxon>Pterygota</taxon>
        <taxon>Neoptera</taxon>
        <taxon>Endopterygota</taxon>
        <taxon>Hymenoptera</taxon>
        <taxon>Apocrita</taxon>
        <taxon>Aculeata</taxon>
        <taxon>Apoidea</taxon>
        <taxon>Anthophila</taxon>
        <taxon>Halictidae</taxon>
        <taxon>Rophitinae</taxon>
        <taxon>Dufourea</taxon>
    </lineage>
</organism>
<keyword evidence="2" id="KW-1185">Reference proteome</keyword>
<sequence length="84" mass="10050">MPRILRTLIEDLLYNHKKNSRITMHSDKLLRNNISRHSKVPIQAIPKQLPKAARTFHRICYLRVQDSQRIRSDQRQNPRNPTEP</sequence>
<evidence type="ECO:0000313" key="2">
    <source>
        <dbReference type="Proteomes" id="UP000076502"/>
    </source>
</evidence>
<dbReference type="EMBL" id="KQ434943">
    <property type="protein sequence ID" value="KZC12239.1"/>
    <property type="molecule type" value="Genomic_DNA"/>
</dbReference>
<dbReference type="AlphaFoldDB" id="A0A154PK48"/>
<gene>
    <name evidence="1" type="ORF">WN55_03753</name>
</gene>
<reference evidence="1 2" key="1">
    <citation type="submission" date="2015-07" db="EMBL/GenBank/DDBJ databases">
        <title>The genome of Dufourea novaeangliae.</title>
        <authorList>
            <person name="Pan H."/>
            <person name="Kapheim K."/>
        </authorList>
    </citation>
    <scope>NUCLEOTIDE SEQUENCE [LARGE SCALE GENOMIC DNA]</scope>
    <source>
        <strain evidence="1">0120121106</strain>
        <tissue evidence="1">Whole body</tissue>
    </source>
</reference>
<protein>
    <submittedName>
        <fullName evidence="1">Uncharacterized protein</fullName>
    </submittedName>
</protein>
<dbReference type="Proteomes" id="UP000076502">
    <property type="component" value="Unassembled WGS sequence"/>
</dbReference>
<proteinExistence type="predicted"/>
<evidence type="ECO:0000313" key="1">
    <source>
        <dbReference type="EMBL" id="KZC12239.1"/>
    </source>
</evidence>